<feature type="transmembrane region" description="Helical" evidence="20">
    <location>
        <begin position="306"/>
        <end position="328"/>
    </location>
</feature>
<evidence type="ECO:0000256" key="10">
    <source>
        <dbReference type="ARBA" id="ARBA00023173"/>
    </source>
</evidence>
<evidence type="ECO:0000256" key="4">
    <source>
        <dbReference type="ARBA" id="ARBA00022692"/>
    </source>
</evidence>
<comment type="subunit">
    <text evidence="17">Heteropentamer, formed by a combination of alpha (GABRA1-6), beta (GABRB1-3), gamma (GABRG1-3), delta (GABRD), epsilon (GABRE), rho (GABRR1-3), pi (GABRP) and theta (GABRQ) chains, each subunit exhibiting distinct physiological and pharmacological properties.</text>
</comment>
<evidence type="ECO:0000256" key="9">
    <source>
        <dbReference type="ARBA" id="ARBA00023157"/>
    </source>
</evidence>
<reference evidence="24" key="2">
    <citation type="submission" date="2025-08" db="UniProtKB">
        <authorList>
            <consortium name="Ensembl"/>
        </authorList>
    </citation>
    <scope>IDENTIFICATION</scope>
</reference>
<dbReference type="Proteomes" id="UP000265120">
    <property type="component" value="Chromosome 15"/>
</dbReference>
<dbReference type="InterPro" id="IPR038050">
    <property type="entry name" value="Neuro_actylchol_rec"/>
</dbReference>
<dbReference type="InterPro" id="IPR006202">
    <property type="entry name" value="Neur_chan_lig-bd"/>
</dbReference>
<keyword evidence="12" id="KW-0868">Chloride</keyword>
<dbReference type="InterPro" id="IPR006029">
    <property type="entry name" value="Neurotrans-gated_channel_TM"/>
</dbReference>
<keyword evidence="3" id="KW-1003">Cell membrane</keyword>
<dbReference type="AlphaFoldDB" id="A0A3P8X0T1"/>
<reference evidence="24" key="3">
    <citation type="submission" date="2025-09" db="UniProtKB">
        <authorList>
            <consortium name="Ensembl"/>
        </authorList>
    </citation>
    <scope>IDENTIFICATION</scope>
</reference>
<dbReference type="GeneTree" id="ENSGT00940000166663"/>
<comment type="catalytic activity">
    <reaction evidence="14">
        <text>chloride(in) = chloride(out)</text>
        <dbReference type="Rhea" id="RHEA:29823"/>
        <dbReference type="ChEBI" id="CHEBI:17996"/>
    </reaction>
</comment>
<keyword evidence="5 20" id="KW-0732">Signal</keyword>
<evidence type="ECO:0000256" key="13">
    <source>
        <dbReference type="ARBA" id="ARBA00023303"/>
    </source>
</evidence>
<keyword evidence="10" id="KW-0869">Chloride channel</keyword>
<evidence type="ECO:0000256" key="11">
    <source>
        <dbReference type="ARBA" id="ARBA00023180"/>
    </source>
</evidence>
<keyword evidence="4 20" id="KW-0812">Transmembrane</keyword>
<evidence type="ECO:0000256" key="6">
    <source>
        <dbReference type="ARBA" id="ARBA00022989"/>
    </source>
</evidence>
<feature type="region of interest" description="Disordered" evidence="21">
    <location>
        <begin position="354"/>
        <end position="395"/>
    </location>
</feature>
<feature type="compositionally biased region" description="Basic and acidic residues" evidence="21">
    <location>
        <begin position="381"/>
        <end position="395"/>
    </location>
</feature>
<dbReference type="STRING" id="244447.ENSCSEP00000031301"/>
<accession>A0A3P8X0T1</accession>
<dbReference type="PRINTS" id="PR00252">
    <property type="entry name" value="NRIONCHANNEL"/>
</dbReference>
<dbReference type="GeneID" id="103391416"/>
<dbReference type="InterPro" id="IPR036719">
    <property type="entry name" value="Neuro-gated_channel_TM_sf"/>
</dbReference>
<dbReference type="Pfam" id="PF02931">
    <property type="entry name" value="Neur_chan_LBD"/>
    <property type="match status" value="1"/>
</dbReference>
<dbReference type="RefSeq" id="XP_016894946.1">
    <property type="nucleotide sequence ID" value="XM_017039457.2"/>
</dbReference>
<comment type="similarity">
    <text evidence="16">Belongs to the ligand-gated ion channel (TC 1.A.9) family. Gamma-aminobutyric acid receptor (TC 1.A.9.5) subfamily. GABRP sub-subfamily.</text>
</comment>
<keyword evidence="9" id="KW-1015">Disulfide bond</keyword>
<evidence type="ECO:0000256" key="8">
    <source>
        <dbReference type="ARBA" id="ARBA00023136"/>
    </source>
</evidence>
<evidence type="ECO:0000256" key="16">
    <source>
        <dbReference type="ARBA" id="ARBA00061437"/>
    </source>
</evidence>
<evidence type="ECO:0000259" key="23">
    <source>
        <dbReference type="Pfam" id="PF02932"/>
    </source>
</evidence>
<keyword evidence="6 20" id="KW-1133">Transmembrane helix</keyword>
<evidence type="ECO:0000256" key="1">
    <source>
        <dbReference type="ARBA" id="ARBA00004424"/>
    </source>
</evidence>
<comment type="subcellular location">
    <subcellularLocation>
        <location evidence="1">Apical cell membrane</location>
        <topology evidence="1">Multi-pass membrane protein</topology>
    </subcellularLocation>
</comment>
<keyword evidence="25" id="KW-1185">Reference proteome</keyword>
<feature type="transmembrane region" description="Helical" evidence="20">
    <location>
        <begin position="240"/>
        <end position="264"/>
    </location>
</feature>
<feature type="signal peptide" evidence="20">
    <location>
        <begin position="1"/>
        <end position="20"/>
    </location>
</feature>
<dbReference type="SUPFAM" id="SSF90112">
    <property type="entry name" value="Neurotransmitter-gated ion-channel transmembrane pore"/>
    <property type="match status" value="1"/>
</dbReference>
<dbReference type="SUPFAM" id="SSF63712">
    <property type="entry name" value="Nicotinic receptor ligand binding domain-like"/>
    <property type="match status" value="1"/>
</dbReference>
<evidence type="ECO:0000256" key="12">
    <source>
        <dbReference type="ARBA" id="ARBA00023214"/>
    </source>
</evidence>
<evidence type="ECO:0000256" key="15">
    <source>
        <dbReference type="ARBA" id="ARBA00059554"/>
    </source>
</evidence>
<dbReference type="CTD" id="2568"/>
<dbReference type="PANTHER" id="PTHR18945">
    <property type="entry name" value="NEUROTRANSMITTER GATED ION CHANNEL"/>
    <property type="match status" value="1"/>
</dbReference>
<dbReference type="Gene3D" id="1.20.58.390">
    <property type="entry name" value="Neurotransmitter-gated ion-channel transmembrane domain"/>
    <property type="match status" value="1"/>
</dbReference>
<feature type="domain" description="Neurotransmitter-gated ion-channel ligand-binding" evidence="22">
    <location>
        <begin position="39"/>
        <end position="239"/>
    </location>
</feature>
<dbReference type="InterPro" id="IPR006201">
    <property type="entry name" value="Neur_channel"/>
</dbReference>
<sequence length="450" mass="51221">MCVQLNTLLILGLTVTGGACMFHNHHWGEWNDSQLQPTIQKLMKGYNRYLRPNFNEGPVEIGMSLDIASIDAISEINMDYTATIFLRQRWRDSRLVFPGNESVSLDGRLVSLLWIPDTFIPDSKRSFLHDVTVENRLIRIFSNGTVLYALRITATIACNMDLTKYPMDRQVCTLQLESWGYNLQDVVFYWTRGNDSVKGLDTLRLAQYSVESYYTTVTEAVYETGQYPKLVLHFALRRNVLFFILETYVPSVLLVVLSWVSFWISQSSVPARTCIGVTTVLTMTTLMMGARTSLPNANCFIKAIDVYLGICFTFIFGALLEYACAHFYTMEHQTVGDIKREIQREFNETNGNASLPIIRSTQPNQSVEISSTAEETSQQPVRKEANTPEGSKEKIADHECGLSSVKEAARRAAAVLTVENPHNIDRHARTLFPLVFLFVNILYWLYYLCL</sequence>
<feature type="chain" id="PRO_5022253780" description="Gamma-aminobutyric acid receptor subunit pi" evidence="20">
    <location>
        <begin position="21"/>
        <end position="450"/>
    </location>
</feature>
<feature type="domain" description="Neurotransmitter-gated ion-channel transmembrane" evidence="23">
    <location>
        <begin position="247"/>
        <end position="444"/>
    </location>
</feature>
<dbReference type="InterPro" id="IPR006028">
    <property type="entry name" value="GABAA/Glycine_rcpt"/>
</dbReference>
<keyword evidence="2 20" id="KW-0813">Transport</keyword>
<reference evidence="24 25" key="1">
    <citation type="journal article" date="2014" name="Nat. Genet.">
        <title>Whole-genome sequence of a flatfish provides insights into ZW sex chromosome evolution and adaptation to a benthic lifestyle.</title>
        <authorList>
            <person name="Chen S."/>
            <person name="Zhang G."/>
            <person name="Shao C."/>
            <person name="Huang Q."/>
            <person name="Liu G."/>
            <person name="Zhang P."/>
            <person name="Song W."/>
            <person name="An N."/>
            <person name="Chalopin D."/>
            <person name="Volff J.N."/>
            <person name="Hong Y."/>
            <person name="Li Q."/>
            <person name="Sha Z."/>
            <person name="Zhou H."/>
            <person name="Xie M."/>
            <person name="Yu Q."/>
            <person name="Liu Y."/>
            <person name="Xiang H."/>
            <person name="Wang N."/>
            <person name="Wu K."/>
            <person name="Yang C."/>
            <person name="Zhou Q."/>
            <person name="Liao X."/>
            <person name="Yang L."/>
            <person name="Hu Q."/>
            <person name="Zhang J."/>
            <person name="Meng L."/>
            <person name="Jin L."/>
            <person name="Tian Y."/>
            <person name="Lian J."/>
            <person name="Yang J."/>
            <person name="Miao G."/>
            <person name="Liu S."/>
            <person name="Liang Z."/>
            <person name="Yan F."/>
            <person name="Li Y."/>
            <person name="Sun B."/>
            <person name="Zhang H."/>
            <person name="Zhang J."/>
            <person name="Zhu Y."/>
            <person name="Du M."/>
            <person name="Zhao Y."/>
            <person name="Schartl M."/>
            <person name="Tang Q."/>
            <person name="Wang J."/>
        </authorList>
    </citation>
    <scope>NUCLEOTIDE SEQUENCE</scope>
</reference>
<keyword evidence="7 20" id="KW-0406">Ion transport</keyword>
<keyword evidence="11" id="KW-0325">Glycoprotein</keyword>
<evidence type="ECO:0000256" key="5">
    <source>
        <dbReference type="ARBA" id="ARBA00022729"/>
    </source>
</evidence>
<dbReference type="CDD" id="cd19004">
    <property type="entry name" value="LGIC_ECD_GABAAR_pi"/>
    <property type="match status" value="1"/>
</dbReference>
<evidence type="ECO:0000256" key="2">
    <source>
        <dbReference type="ARBA" id="ARBA00022448"/>
    </source>
</evidence>
<dbReference type="KEGG" id="csem:103391416"/>
<evidence type="ECO:0000256" key="19">
    <source>
        <dbReference type="ARBA" id="ARBA00079775"/>
    </source>
</evidence>
<dbReference type="PROSITE" id="PS00236">
    <property type="entry name" value="NEUROTR_ION_CHANNEL"/>
    <property type="match status" value="1"/>
</dbReference>
<evidence type="ECO:0000256" key="18">
    <source>
        <dbReference type="ARBA" id="ARBA00070417"/>
    </source>
</evidence>
<organism evidence="24 25">
    <name type="scientific">Cynoglossus semilaevis</name>
    <name type="common">Tongue sole</name>
    <dbReference type="NCBI Taxonomy" id="244447"/>
    <lineage>
        <taxon>Eukaryota</taxon>
        <taxon>Metazoa</taxon>
        <taxon>Chordata</taxon>
        <taxon>Craniata</taxon>
        <taxon>Vertebrata</taxon>
        <taxon>Euteleostomi</taxon>
        <taxon>Actinopterygii</taxon>
        <taxon>Neopterygii</taxon>
        <taxon>Teleostei</taxon>
        <taxon>Neoteleostei</taxon>
        <taxon>Acanthomorphata</taxon>
        <taxon>Carangaria</taxon>
        <taxon>Pleuronectiformes</taxon>
        <taxon>Pleuronectoidei</taxon>
        <taxon>Cynoglossidae</taxon>
        <taxon>Cynoglossinae</taxon>
        <taxon>Cynoglossus</taxon>
    </lineage>
</organism>
<keyword evidence="13 20" id="KW-0407">Ion channel</keyword>
<dbReference type="GO" id="GO:0016324">
    <property type="term" value="C:apical plasma membrane"/>
    <property type="evidence" value="ECO:0007669"/>
    <property type="project" value="UniProtKB-SubCell"/>
</dbReference>
<dbReference type="FunFam" id="2.70.170.10:FF:000011">
    <property type="entry name" value="Gamma-aminobutyric acid receptor subunit pi isoform X1"/>
    <property type="match status" value="1"/>
</dbReference>
<dbReference type="GO" id="GO:0034707">
    <property type="term" value="C:chloride channel complex"/>
    <property type="evidence" value="ECO:0007669"/>
    <property type="project" value="UniProtKB-KW"/>
</dbReference>
<name>A0A3P8X0T1_CYNSE</name>
<dbReference type="Ensembl" id="ENSCSET00000031708.1">
    <property type="protein sequence ID" value="ENSCSEP00000031301.1"/>
    <property type="gene ID" value="ENSCSEG00000020044.1"/>
</dbReference>
<dbReference type="NCBIfam" id="TIGR00860">
    <property type="entry name" value="LIC"/>
    <property type="match status" value="1"/>
</dbReference>
<dbReference type="PRINTS" id="PR00253">
    <property type="entry name" value="GABAARECEPTR"/>
</dbReference>
<dbReference type="GO" id="GO:0022851">
    <property type="term" value="F:GABA-gated chloride ion channel activity"/>
    <property type="evidence" value="ECO:0007669"/>
    <property type="project" value="UniProtKB-ARBA"/>
</dbReference>
<evidence type="ECO:0000256" key="20">
    <source>
        <dbReference type="RuleBase" id="RU000687"/>
    </source>
</evidence>
<evidence type="ECO:0000313" key="25">
    <source>
        <dbReference type="Proteomes" id="UP000265120"/>
    </source>
</evidence>
<evidence type="ECO:0000256" key="17">
    <source>
        <dbReference type="ARBA" id="ARBA00064898"/>
    </source>
</evidence>
<dbReference type="InterPro" id="IPR036734">
    <property type="entry name" value="Neur_chan_lig-bd_sf"/>
</dbReference>
<comment type="function">
    <text evidence="15">Pi subunit of the heteropentameric ligand-gated chloride channel gated by gamma-aminobutyric acid (GABA). GABA-gated chloride channels, also named GABA(A) receptors (GABAAR), consist of five subunits arranged around a central pore and contain GABA active binding site(s) located at the alpha and beta subunit interfaces. When activated by GABA, GABAARs selectively allow the flow of chloride anions across the cell membrane down their electrochemical gradient. Pi-containing GABAARs are mostly located in peripheral tissues. In the uterus, pi subunits modulate uterus contraction by altering the sensitivity of GABAARs to pregnanolone. In the lungs, pi-containing GABAARs contribute to pulmonary fluid transport via luminal secretion of chloride.</text>
</comment>
<dbReference type="Gene3D" id="2.70.170.10">
    <property type="entry name" value="Neurotransmitter-gated ion-channel ligand-binding domain"/>
    <property type="match status" value="1"/>
</dbReference>
<proteinExistence type="inferred from homology"/>
<dbReference type="OrthoDB" id="8890589at2759"/>
<dbReference type="GO" id="GO:0004890">
    <property type="term" value="F:GABA-A receptor activity"/>
    <property type="evidence" value="ECO:0007669"/>
    <property type="project" value="UniProtKB-ARBA"/>
</dbReference>
<dbReference type="RefSeq" id="XP_024918714.1">
    <property type="nucleotide sequence ID" value="XM_025062946.1"/>
</dbReference>
<evidence type="ECO:0000256" key="3">
    <source>
        <dbReference type="ARBA" id="ARBA00022475"/>
    </source>
</evidence>
<evidence type="ECO:0000313" key="24">
    <source>
        <dbReference type="Ensembl" id="ENSCSEP00000031301.1"/>
    </source>
</evidence>
<feature type="compositionally biased region" description="Polar residues" evidence="21">
    <location>
        <begin position="354"/>
        <end position="380"/>
    </location>
</feature>
<feature type="transmembrane region" description="Helical" evidence="20">
    <location>
        <begin position="270"/>
        <end position="294"/>
    </location>
</feature>
<protein>
    <recommendedName>
        <fullName evidence="18">Gamma-aminobutyric acid receptor subunit pi</fullName>
    </recommendedName>
    <alternativeName>
        <fullName evidence="19">GABA(A) receptor subunit pi</fullName>
    </alternativeName>
</protein>
<keyword evidence="8 20" id="KW-0472">Membrane</keyword>
<evidence type="ECO:0000256" key="7">
    <source>
        <dbReference type="ARBA" id="ARBA00023065"/>
    </source>
</evidence>
<feature type="transmembrane region" description="Helical" evidence="20">
    <location>
        <begin position="431"/>
        <end position="449"/>
    </location>
</feature>
<evidence type="ECO:0000256" key="14">
    <source>
        <dbReference type="ARBA" id="ARBA00024167"/>
    </source>
</evidence>
<dbReference type="Pfam" id="PF02932">
    <property type="entry name" value="Neur_chan_memb"/>
    <property type="match status" value="1"/>
</dbReference>
<dbReference type="OMA" id="KAQSQGC"/>
<evidence type="ECO:0000259" key="22">
    <source>
        <dbReference type="Pfam" id="PF02931"/>
    </source>
</evidence>
<evidence type="ECO:0000256" key="21">
    <source>
        <dbReference type="SAM" id="MobiDB-lite"/>
    </source>
</evidence>
<dbReference type="InParanoid" id="A0A3P8X0T1"/>
<dbReference type="InterPro" id="IPR018000">
    <property type="entry name" value="Neurotransmitter_ion_chnl_CS"/>
</dbReference>